<evidence type="ECO:0000256" key="2">
    <source>
        <dbReference type="ARBA" id="ARBA00024200"/>
    </source>
</evidence>
<dbReference type="Proteomes" id="UP001501787">
    <property type="component" value="Unassembled WGS sequence"/>
</dbReference>
<dbReference type="CDD" id="cd00754">
    <property type="entry name" value="Ubl_MoaD"/>
    <property type="match status" value="1"/>
</dbReference>
<dbReference type="Gene3D" id="3.10.20.30">
    <property type="match status" value="1"/>
</dbReference>
<gene>
    <name evidence="4" type="ORF">GCM10009129_15590</name>
</gene>
<dbReference type="PANTHER" id="PTHR33359">
    <property type="entry name" value="MOLYBDOPTERIN SYNTHASE SULFUR CARRIER SUBUNIT"/>
    <property type="match status" value="1"/>
</dbReference>
<name>A0ABP3FIM8_9GAMM</name>
<evidence type="ECO:0000313" key="5">
    <source>
        <dbReference type="Proteomes" id="UP001501787"/>
    </source>
</evidence>
<keyword evidence="5" id="KW-1185">Reference proteome</keyword>
<dbReference type="InterPro" id="IPR012675">
    <property type="entry name" value="Beta-grasp_dom_sf"/>
</dbReference>
<sequence length="90" mass="10008">MSTQHTERAPITVHLLYFASVAEATGRHEDVVHIAPDSSLTELYAQIQARYGITRPYRELRVAVNDDFAPWTTVLQDGDWVAFIPPVAGG</sequence>
<comment type="caution">
    <text evidence="4">The sequence shown here is derived from an EMBL/GenBank/DDBJ whole genome shotgun (WGS) entry which is preliminary data.</text>
</comment>
<protein>
    <recommendedName>
        <fullName evidence="3">Molybdopterin synthase sulfur carrier subunit</fullName>
    </recommendedName>
</protein>
<comment type="similarity">
    <text evidence="2">Belongs to the MoaD family.</text>
</comment>
<reference evidence="5" key="1">
    <citation type="journal article" date="2019" name="Int. J. Syst. Evol. Microbiol.">
        <title>The Global Catalogue of Microorganisms (GCM) 10K type strain sequencing project: providing services to taxonomists for standard genome sequencing and annotation.</title>
        <authorList>
            <consortium name="The Broad Institute Genomics Platform"/>
            <consortium name="The Broad Institute Genome Sequencing Center for Infectious Disease"/>
            <person name="Wu L."/>
            <person name="Ma J."/>
        </authorList>
    </citation>
    <scope>NUCLEOTIDE SEQUENCE [LARGE SCALE GENOMIC DNA]</scope>
    <source>
        <strain evidence="5">JCM 16343</strain>
    </source>
</reference>
<organism evidence="4 5">
    <name type="scientific">Psychrobacter aestuarii</name>
    <dbReference type="NCBI Taxonomy" id="556327"/>
    <lineage>
        <taxon>Bacteria</taxon>
        <taxon>Pseudomonadati</taxon>
        <taxon>Pseudomonadota</taxon>
        <taxon>Gammaproteobacteria</taxon>
        <taxon>Moraxellales</taxon>
        <taxon>Moraxellaceae</taxon>
        <taxon>Psychrobacter</taxon>
    </lineage>
</organism>
<dbReference type="Pfam" id="PF02597">
    <property type="entry name" value="ThiS"/>
    <property type="match status" value="1"/>
</dbReference>
<evidence type="ECO:0000256" key="1">
    <source>
        <dbReference type="ARBA" id="ARBA00022741"/>
    </source>
</evidence>
<dbReference type="InterPro" id="IPR016155">
    <property type="entry name" value="Mopterin_synth/thiamin_S_b"/>
</dbReference>
<evidence type="ECO:0000256" key="3">
    <source>
        <dbReference type="ARBA" id="ARBA00024247"/>
    </source>
</evidence>
<evidence type="ECO:0000313" key="4">
    <source>
        <dbReference type="EMBL" id="GAA0318880.1"/>
    </source>
</evidence>
<dbReference type="InterPro" id="IPR044672">
    <property type="entry name" value="MOCS2A"/>
</dbReference>
<dbReference type="InterPro" id="IPR003749">
    <property type="entry name" value="ThiS/MoaD-like"/>
</dbReference>
<proteinExistence type="inferred from homology"/>
<accession>A0ABP3FIM8</accession>
<dbReference type="EMBL" id="BAAAFR010000005">
    <property type="protein sequence ID" value="GAA0318880.1"/>
    <property type="molecule type" value="Genomic_DNA"/>
</dbReference>
<keyword evidence="1" id="KW-0547">Nucleotide-binding</keyword>
<dbReference type="PANTHER" id="PTHR33359:SF1">
    <property type="entry name" value="MOLYBDOPTERIN SYNTHASE SULFUR CARRIER SUBUNIT"/>
    <property type="match status" value="1"/>
</dbReference>
<dbReference type="RefSeq" id="WP_201505443.1">
    <property type="nucleotide sequence ID" value="NZ_BAAAFR010000005.1"/>
</dbReference>
<dbReference type="SUPFAM" id="SSF54285">
    <property type="entry name" value="MoaD/ThiS"/>
    <property type="match status" value="1"/>
</dbReference>